<feature type="coiled-coil region" evidence="1">
    <location>
        <begin position="166"/>
        <end position="193"/>
    </location>
</feature>
<protein>
    <submittedName>
        <fullName evidence="3">Uncharacterized protein</fullName>
    </submittedName>
</protein>
<evidence type="ECO:0000256" key="1">
    <source>
        <dbReference type="SAM" id="Coils"/>
    </source>
</evidence>
<feature type="compositionally biased region" description="Polar residues" evidence="2">
    <location>
        <begin position="119"/>
        <end position="128"/>
    </location>
</feature>
<evidence type="ECO:0000313" key="4">
    <source>
        <dbReference type="Proteomes" id="UP000298390"/>
    </source>
</evidence>
<comment type="caution">
    <text evidence="3">The sequence shown here is derived from an EMBL/GenBank/DDBJ whole genome shotgun (WGS) entry which is preliminary data.</text>
</comment>
<feature type="region of interest" description="Disordered" evidence="2">
    <location>
        <begin position="108"/>
        <end position="143"/>
    </location>
</feature>
<dbReference type="AlphaFoldDB" id="A0A4Y9XU10"/>
<sequence>MPPSPTSTQVWDFQPKVLSNGTAHWHAGPYLRNIQAPIARVTPSVREGRGYRKLRDHIKRMNDNPEAREAELKEIDAFVNASKVSRVRRPDADRYIATMPAAIITSDSKRIFPAGGPQSGSANEQDGGQMTKKEKLGRNPDSNPVIDKPAIVAIFKSFKALFHLMKDVEERRLKDIQKEIELLKLKSKTCKSKTCSCACHIVETAGPRGSEDLDVMEE</sequence>
<gene>
    <name evidence="3" type="ORF">EVJ58_g10236</name>
</gene>
<organism evidence="3 4">
    <name type="scientific">Rhodofomes roseus</name>
    <dbReference type="NCBI Taxonomy" id="34475"/>
    <lineage>
        <taxon>Eukaryota</taxon>
        <taxon>Fungi</taxon>
        <taxon>Dikarya</taxon>
        <taxon>Basidiomycota</taxon>
        <taxon>Agaricomycotina</taxon>
        <taxon>Agaricomycetes</taxon>
        <taxon>Polyporales</taxon>
        <taxon>Rhodofomes</taxon>
    </lineage>
</organism>
<evidence type="ECO:0000313" key="3">
    <source>
        <dbReference type="EMBL" id="TFY52039.1"/>
    </source>
</evidence>
<keyword evidence="1" id="KW-0175">Coiled coil</keyword>
<dbReference type="EMBL" id="SEKV01001053">
    <property type="protein sequence ID" value="TFY52039.1"/>
    <property type="molecule type" value="Genomic_DNA"/>
</dbReference>
<name>A0A4Y9XU10_9APHY</name>
<proteinExistence type="predicted"/>
<reference evidence="3 4" key="1">
    <citation type="submission" date="2019-01" db="EMBL/GenBank/DDBJ databases">
        <title>Genome sequencing of the rare red list fungi Fomitopsis rosea.</title>
        <authorList>
            <person name="Buettner E."/>
            <person name="Kellner H."/>
        </authorList>
    </citation>
    <scope>NUCLEOTIDE SEQUENCE [LARGE SCALE GENOMIC DNA]</scope>
    <source>
        <strain evidence="3 4">DSM 105464</strain>
    </source>
</reference>
<evidence type="ECO:0000256" key="2">
    <source>
        <dbReference type="SAM" id="MobiDB-lite"/>
    </source>
</evidence>
<dbReference type="Proteomes" id="UP000298390">
    <property type="component" value="Unassembled WGS sequence"/>
</dbReference>
<accession>A0A4Y9XU10</accession>